<dbReference type="AlphaFoldDB" id="A0A150WIV9"/>
<evidence type="ECO:0000313" key="3">
    <source>
        <dbReference type="Proteomes" id="UP000075320"/>
    </source>
</evidence>
<name>A0A150WIV9_BDEBC</name>
<dbReference type="OrthoDB" id="9796058at2"/>
<dbReference type="EMBL" id="LUKE01000003">
    <property type="protein sequence ID" value="KYG63640.1"/>
    <property type="molecule type" value="Genomic_DNA"/>
</dbReference>
<feature type="region of interest" description="Disordered" evidence="1">
    <location>
        <begin position="72"/>
        <end position="240"/>
    </location>
</feature>
<proteinExistence type="predicted"/>
<feature type="compositionally biased region" description="Polar residues" evidence="1">
    <location>
        <begin position="194"/>
        <end position="217"/>
    </location>
</feature>
<comment type="caution">
    <text evidence="2">The sequence shown here is derived from an EMBL/GenBank/DDBJ whole genome shotgun (WGS) entry which is preliminary data.</text>
</comment>
<feature type="compositionally biased region" description="Low complexity" evidence="1">
    <location>
        <begin position="72"/>
        <end position="87"/>
    </location>
</feature>
<keyword evidence="3" id="KW-1185">Reference proteome</keyword>
<reference evidence="2 3" key="1">
    <citation type="submission" date="2016-03" db="EMBL/GenBank/DDBJ databases">
        <authorList>
            <person name="Ploux O."/>
        </authorList>
    </citation>
    <scope>NUCLEOTIDE SEQUENCE [LARGE SCALE GENOMIC DNA]</scope>
    <source>
        <strain evidence="2 3">R0</strain>
    </source>
</reference>
<dbReference type="SUPFAM" id="SSF69047">
    <property type="entry name" value="Hypothetical protein YjbJ"/>
    <property type="match status" value="1"/>
</dbReference>
<accession>A0A150WIV9</accession>
<evidence type="ECO:0000256" key="1">
    <source>
        <dbReference type="SAM" id="MobiDB-lite"/>
    </source>
</evidence>
<dbReference type="Gene3D" id="1.10.1470.10">
    <property type="entry name" value="YjbJ"/>
    <property type="match status" value="1"/>
</dbReference>
<feature type="compositionally biased region" description="Polar residues" evidence="1">
    <location>
        <begin position="93"/>
        <end position="112"/>
    </location>
</feature>
<gene>
    <name evidence="2" type="ORF">AZI86_12475</name>
</gene>
<dbReference type="InterPro" id="IPR036629">
    <property type="entry name" value="YjbJ_sf"/>
</dbReference>
<sequence length="240" mass="25763">MLMHSNIPENQWNDVKGEIQKTWNKLNAAELEKTHGDVRAISSLVQKRYGLTSDVVDQKIDECIDRCGTAAGPASFRSSSASSAGPADLGSNVDPSSLSASINQTSSGNVHSRSFEAPEEGMDSAESLHASWNEGGDRVPDDFDLSRDSRMAEDVTTNEPKRYGSSEGPFNDSRSEAGQAGNSGRSQAFEGSAGISSRSETVSKSARNQEGSSVSRSQSRDRESDFAQNSRNSEDSSQEE</sequence>
<protein>
    <submittedName>
        <fullName evidence="2">Uncharacterized protein</fullName>
    </submittedName>
</protein>
<dbReference type="Proteomes" id="UP000075320">
    <property type="component" value="Unassembled WGS sequence"/>
</dbReference>
<feature type="compositionally biased region" description="Basic and acidic residues" evidence="1">
    <location>
        <begin position="135"/>
        <end position="164"/>
    </location>
</feature>
<organism evidence="2 3">
    <name type="scientific">Bdellovibrio bacteriovorus</name>
    <dbReference type="NCBI Taxonomy" id="959"/>
    <lineage>
        <taxon>Bacteria</taxon>
        <taxon>Pseudomonadati</taxon>
        <taxon>Bdellovibrionota</taxon>
        <taxon>Bdellovibrionia</taxon>
        <taxon>Bdellovibrionales</taxon>
        <taxon>Pseudobdellovibrionaceae</taxon>
        <taxon>Bdellovibrio</taxon>
    </lineage>
</organism>
<dbReference type="RefSeq" id="WP_061835534.1">
    <property type="nucleotide sequence ID" value="NZ_LUKE01000003.1"/>
</dbReference>
<evidence type="ECO:0000313" key="2">
    <source>
        <dbReference type="EMBL" id="KYG63640.1"/>
    </source>
</evidence>